<comment type="caution">
    <text evidence="6">The sequence shown here is derived from an EMBL/GenBank/DDBJ whole genome shotgun (WGS) entry which is preliminary data.</text>
</comment>
<organism evidence="6 7">
    <name type="scientific">Luteipulveratus flavus</name>
    <dbReference type="NCBI Taxonomy" id="3031728"/>
    <lineage>
        <taxon>Bacteria</taxon>
        <taxon>Bacillati</taxon>
        <taxon>Actinomycetota</taxon>
        <taxon>Actinomycetes</taxon>
        <taxon>Micrococcales</taxon>
        <taxon>Dermacoccaceae</taxon>
        <taxon>Luteipulveratus</taxon>
    </lineage>
</organism>
<sequence length="326" mass="33985">MGPVDSADDRRLLATVARRYYLQDASKVQIAQELGLSRFKVARLLTEARDRGVVRIEIAPQAAVDTALSEQLIEHLGLRHAAVVDVPLFSDDAQAAVHLREEIGRTAAVLLHQVLGEGDVLGLPWSRTVSAMVTALETLPRVPVVQLSGALTVTDVAATPVDVVREAARLSGGPAHHFYAPLVAADIESARMMQRQPSVAGTFAHIDDVTVAVVGIGAWLPGESTIIDLVDAPTAAALTAAGTVGEISGAFIDAEGNAVDSELAQRLITVSVDQLRAVPHVIGLVTGPSRAGVVRAAVGGGLVDSLVTDSELATALLATEPVITRS</sequence>
<dbReference type="Pfam" id="PF04198">
    <property type="entry name" value="Sugar-bind"/>
    <property type="match status" value="1"/>
</dbReference>
<dbReference type="InterPro" id="IPR007324">
    <property type="entry name" value="Sugar-bd_dom_put"/>
</dbReference>
<name>A0ABT6C3X4_9MICO</name>
<dbReference type="Gene3D" id="3.40.50.1360">
    <property type="match status" value="1"/>
</dbReference>
<dbReference type="PANTHER" id="PTHR34294:SF1">
    <property type="entry name" value="TRANSCRIPTIONAL REGULATOR LSRR"/>
    <property type="match status" value="1"/>
</dbReference>
<keyword evidence="4" id="KW-0804">Transcription</keyword>
<evidence type="ECO:0000256" key="3">
    <source>
        <dbReference type="ARBA" id="ARBA00023125"/>
    </source>
</evidence>
<dbReference type="InterPro" id="IPR037171">
    <property type="entry name" value="NagB/RpiA_transferase-like"/>
</dbReference>
<evidence type="ECO:0000259" key="5">
    <source>
        <dbReference type="Pfam" id="PF04198"/>
    </source>
</evidence>
<dbReference type="Proteomes" id="UP001528912">
    <property type="component" value="Unassembled WGS sequence"/>
</dbReference>
<feature type="domain" description="Sugar-binding" evidence="5">
    <location>
        <begin position="65"/>
        <end position="318"/>
    </location>
</feature>
<dbReference type="EMBL" id="JAROAV010000010">
    <property type="protein sequence ID" value="MDF8263460.1"/>
    <property type="molecule type" value="Genomic_DNA"/>
</dbReference>
<keyword evidence="3" id="KW-0238">DNA-binding</keyword>
<dbReference type="RefSeq" id="WP_277191178.1">
    <property type="nucleotide sequence ID" value="NZ_JAROAV010000010.1"/>
</dbReference>
<gene>
    <name evidence="6" type="ORF">P4R38_04275</name>
</gene>
<dbReference type="InterPro" id="IPR051054">
    <property type="entry name" value="SorC_transcr_regulators"/>
</dbReference>
<dbReference type="SUPFAM" id="SSF100950">
    <property type="entry name" value="NagB/RpiA/CoA transferase-like"/>
    <property type="match status" value="1"/>
</dbReference>
<evidence type="ECO:0000256" key="1">
    <source>
        <dbReference type="ARBA" id="ARBA00010466"/>
    </source>
</evidence>
<dbReference type="InterPro" id="IPR036388">
    <property type="entry name" value="WH-like_DNA-bd_sf"/>
</dbReference>
<reference evidence="6 7" key="1">
    <citation type="submission" date="2023-03" db="EMBL/GenBank/DDBJ databases">
        <title>YIM 133296 draft genome.</title>
        <authorList>
            <person name="Xiong L."/>
        </authorList>
    </citation>
    <scope>NUCLEOTIDE SEQUENCE [LARGE SCALE GENOMIC DNA]</scope>
    <source>
        <strain evidence="6 7">YIM 133296</strain>
    </source>
</reference>
<accession>A0ABT6C3X4</accession>
<evidence type="ECO:0000313" key="6">
    <source>
        <dbReference type="EMBL" id="MDF8263460.1"/>
    </source>
</evidence>
<dbReference type="Gene3D" id="1.10.10.10">
    <property type="entry name" value="Winged helix-like DNA-binding domain superfamily/Winged helix DNA-binding domain"/>
    <property type="match status" value="1"/>
</dbReference>
<comment type="similarity">
    <text evidence="1">Belongs to the SorC transcriptional regulatory family.</text>
</comment>
<keyword evidence="7" id="KW-1185">Reference proteome</keyword>
<evidence type="ECO:0000313" key="7">
    <source>
        <dbReference type="Proteomes" id="UP001528912"/>
    </source>
</evidence>
<dbReference type="PANTHER" id="PTHR34294">
    <property type="entry name" value="TRANSCRIPTIONAL REGULATOR-RELATED"/>
    <property type="match status" value="1"/>
</dbReference>
<evidence type="ECO:0000256" key="4">
    <source>
        <dbReference type="ARBA" id="ARBA00023163"/>
    </source>
</evidence>
<protein>
    <submittedName>
        <fullName evidence="6">Sugar-binding domain-containing protein</fullName>
    </submittedName>
</protein>
<evidence type="ECO:0000256" key="2">
    <source>
        <dbReference type="ARBA" id="ARBA00023015"/>
    </source>
</evidence>
<proteinExistence type="inferred from homology"/>
<keyword evidence="2" id="KW-0805">Transcription regulation</keyword>